<evidence type="ECO:0000259" key="3">
    <source>
        <dbReference type="PROSITE" id="PS50801"/>
    </source>
</evidence>
<dbReference type="RefSeq" id="WP_145258609.1">
    <property type="nucleotide sequence ID" value="NZ_CP036316.1"/>
</dbReference>
<dbReference type="CDD" id="cd07043">
    <property type="entry name" value="STAS_anti-anti-sigma_factors"/>
    <property type="match status" value="1"/>
</dbReference>
<dbReference type="InterPro" id="IPR036513">
    <property type="entry name" value="STAS_dom_sf"/>
</dbReference>
<feature type="region of interest" description="Disordered" evidence="1">
    <location>
        <begin position="270"/>
        <end position="318"/>
    </location>
</feature>
<keyword evidence="2" id="KW-0812">Transmembrane</keyword>
<evidence type="ECO:0000256" key="1">
    <source>
        <dbReference type="SAM" id="MobiDB-lite"/>
    </source>
</evidence>
<reference evidence="4 5" key="1">
    <citation type="submission" date="2019-02" db="EMBL/GenBank/DDBJ databases">
        <title>Deep-cultivation of Planctomycetes and their phenomic and genomic characterization uncovers novel biology.</title>
        <authorList>
            <person name="Wiegand S."/>
            <person name="Jogler M."/>
            <person name="Boedeker C."/>
            <person name="Pinto D."/>
            <person name="Vollmers J."/>
            <person name="Rivas-Marin E."/>
            <person name="Kohn T."/>
            <person name="Peeters S.H."/>
            <person name="Heuer A."/>
            <person name="Rast P."/>
            <person name="Oberbeckmann S."/>
            <person name="Bunk B."/>
            <person name="Jeske O."/>
            <person name="Meyerdierks A."/>
            <person name="Storesund J.E."/>
            <person name="Kallscheuer N."/>
            <person name="Luecker S."/>
            <person name="Lage O.M."/>
            <person name="Pohl T."/>
            <person name="Merkel B.J."/>
            <person name="Hornburger P."/>
            <person name="Mueller R.-W."/>
            <person name="Bruemmer F."/>
            <person name="Labrenz M."/>
            <person name="Spormann A.M."/>
            <person name="Op den Camp H."/>
            <person name="Overmann J."/>
            <person name="Amann R."/>
            <person name="Jetten M.S.M."/>
            <person name="Mascher T."/>
            <person name="Medema M.H."/>
            <person name="Devos D.P."/>
            <person name="Kaster A.-K."/>
            <person name="Ovreas L."/>
            <person name="Rohde M."/>
            <person name="Galperin M.Y."/>
            <person name="Jogler C."/>
        </authorList>
    </citation>
    <scope>NUCLEOTIDE SEQUENCE [LARGE SCALE GENOMIC DNA]</scope>
    <source>
        <strain evidence="4 5">V22</strain>
    </source>
</reference>
<dbReference type="InterPro" id="IPR002645">
    <property type="entry name" value="STAS_dom"/>
</dbReference>
<dbReference type="OrthoDB" id="283723at2"/>
<dbReference type="Proteomes" id="UP000319976">
    <property type="component" value="Chromosome"/>
</dbReference>
<sequence>MDNILHETSNHSIFLVEPRGDTLVVSPKGERAGFSNVDFSVELKRVQRLLSSGHYRNIILDLSLSNYYGSEMIGVINGLLDQVTRSGGRGGVCNVSPDMAEGLKIMNLDRQWPMYTSKSTAITSIVNESVAQKTSRVAFGKLGQILIGLPAALLVAWIGWSLFSNVDFSTERGLYNKIDDIYEDYKHTLRSAQSAVDVRKQTEPLQHDLKMTIKKIDDLGADSAERMPLSTSARYLLSMMAYPRLPDSDRNTEFLRAMGDAKLVLDGRLESSQFKPPQGVATQPDEPDTDENEKESEESGDAEKPVTDQTETGDSEKS</sequence>
<proteinExistence type="predicted"/>
<evidence type="ECO:0000313" key="4">
    <source>
        <dbReference type="EMBL" id="QDT62805.1"/>
    </source>
</evidence>
<feature type="domain" description="STAS" evidence="3">
    <location>
        <begin position="1"/>
        <end position="125"/>
    </location>
</feature>
<feature type="transmembrane region" description="Helical" evidence="2">
    <location>
        <begin position="142"/>
        <end position="163"/>
    </location>
</feature>
<gene>
    <name evidence="4" type="ORF">V22_00030</name>
</gene>
<dbReference type="AlphaFoldDB" id="A0A517T348"/>
<dbReference type="PROSITE" id="PS50801">
    <property type="entry name" value="STAS"/>
    <property type="match status" value="1"/>
</dbReference>
<dbReference type="Pfam" id="PF01740">
    <property type="entry name" value="STAS"/>
    <property type="match status" value="1"/>
</dbReference>
<keyword evidence="2" id="KW-1133">Transmembrane helix</keyword>
<dbReference type="SUPFAM" id="SSF52091">
    <property type="entry name" value="SpoIIaa-like"/>
    <property type="match status" value="1"/>
</dbReference>
<accession>A0A517T348</accession>
<dbReference type="KEGG" id="chya:V22_00030"/>
<evidence type="ECO:0000256" key="2">
    <source>
        <dbReference type="SAM" id="Phobius"/>
    </source>
</evidence>
<protein>
    <recommendedName>
        <fullName evidence="3">STAS domain-containing protein</fullName>
    </recommendedName>
</protein>
<feature type="compositionally biased region" description="Acidic residues" evidence="1">
    <location>
        <begin position="285"/>
        <end position="300"/>
    </location>
</feature>
<name>A0A517T348_9PLAN</name>
<dbReference type="EMBL" id="CP036316">
    <property type="protein sequence ID" value="QDT62805.1"/>
    <property type="molecule type" value="Genomic_DNA"/>
</dbReference>
<organism evidence="4 5">
    <name type="scientific">Calycomorphotria hydatis</name>
    <dbReference type="NCBI Taxonomy" id="2528027"/>
    <lineage>
        <taxon>Bacteria</taxon>
        <taxon>Pseudomonadati</taxon>
        <taxon>Planctomycetota</taxon>
        <taxon>Planctomycetia</taxon>
        <taxon>Planctomycetales</taxon>
        <taxon>Planctomycetaceae</taxon>
        <taxon>Calycomorphotria</taxon>
    </lineage>
</organism>
<dbReference type="Gene3D" id="3.30.750.24">
    <property type="entry name" value="STAS domain"/>
    <property type="match status" value="1"/>
</dbReference>
<keyword evidence="2" id="KW-0472">Membrane</keyword>
<evidence type="ECO:0000313" key="5">
    <source>
        <dbReference type="Proteomes" id="UP000319976"/>
    </source>
</evidence>
<keyword evidence="5" id="KW-1185">Reference proteome</keyword>